<sequence length="771" mass="87113">MVNTRSRKMQKVVSPISNFSPSPLSDLFHALVSAAAAAAPNGLKPSFLKELYYVLVNMSRNQWFCKEVGTDVVQLIYEIFPSRMRVTSKDLCRLSDILFKEFCKRFKQFNSALSVSSDTEGDNQAISHPDMLVSSTELNLLLRCCLKIQDLLKQQGIHDENGRCLFVVLRTLSKLVSSGESSIRLEHLHSSKINYGDDGSTNISAKEFVAFICSLRLTDSCIPVLSSIIEVFVDELSVSRQLLGYFSRIDSVSTRYKQLVNCLGDCDLKIMMELICTHLFLFVSNELDIENYLSCLARPHKDFLAQELSVTAALSLLRKPHMLCLPKLMQTHMISLVSEAIGFNLDFDHSIPDLKLLDQYLSIFRRSVVLYADHIAKLQIDGCPEQSKFYFLKSNISGQFFQAFESCVQPATREKISYLNTNFSDSWDLHYKDRLLRSKGDLSTSAIAYMKENLCILDRSCRGEIRSVLSCIITRASDDIDSAVFDAYDDACVHDVCFLTSLIKLMSISLLQSLWCLRSRCIGFPTSENLSSCKEYQYINSIIDSFTAQNINLPIENSFSNQTESKPTKHKNSKLMLFHLLHLLSFSFLIRVDFLVNGCILCIMAIMNLFIFEDGNLDALKSVIGSRSPQQAAGRHRSTSLVVATNFQKIRSLYLSTTHPANVPMTTEDGEPESCSFLSSPGNLNDVATVDITKKTCNGVNYLRCIGEKSSVDDLADFIECKEGKDYSAWLKDRDTYRKWKYEKQAALTVKKKKHAWTLAKGTLKEIYLDL</sequence>
<dbReference type="EMBL" id="JAUIZM010000001">
    <property type="protein sequence ID" value="KAK1403687.1"/>
    <property type="molecule type" value="Genomic_DNA"/>
</dbReference>
<dbReference type="AlphaFoldDB" id="A0AAD8JG26"/>
<evidence type="ECO:0000313" key="3">
    <source>
        <dbReference type="EMBL" id="KAK1403687.1"/>
    </source>
</evidence>
<organism evidence="3 4">
    <name type="scientific">Heracleum sosnowskyi</name>
    <dbReference type="NCBI Taxonomy" id="360622"/>
    <lineage>
        <taxon>Eukaryota</taxon>
        <taxon>Viridiplantae</taxon>
        <taxon>Streptophyta</taxon>
        <taxon>Embryophyta</taxon>
        <taxon>Tracheophyta</taxon>
        <taxon>Spermatophyta</taxon>
        <taxon>Magnoliopsida</taxon>
        <taxon>eudicotyledons</taxon>
        <taxon>Gunneridae</taxon>
        <taxon>Pentapetalae</taxon>
        <taxon>asterids</taxon>
        <taxon>campanulids</taxon>
        <taxon>Apiales</taxon>
        <taxon>Apiaceae</taxon>
        <taxon>Apioideae</taxon>
        <taxon>apioid superclade</taxon>
        <taxon>Tordylieae</taxon>
        <taxon>Tordyliinae</taxon>
        <taxon>Heracleum</taxon>
    </lineage>
</organism>
<dbReference type="PANTHER" id="PTHR36786">
    <property type="entry name" value="2-ISOPROPYLMALATE SYNTHASE"/>
    <property type="match status" value="1"/>
</dbReference>
<dbReference type="PANTHER" id="PTHR36786:SF1">
    <property type="entry name" value="2-ISOPROPYLMALATE SYNTHASE"/>
    <property type="match status" value="1"/>
</dbReference>
<name>A0AAD8JG26_9APIA</name>
<evidence type="ECO:0000256" key="1">
    <source>
        <dbReference type="SAM" id="Phobius"/>
    </source>
</evidence>
<feature type="domain" description="DUF7812" evidence="2">
    <location>
        <begin position="140"/>
        <end position="620"/>
    </location>
</feature>
<gene>
    <name evidence="3" type="ORF">POM88_003292</name>
</gene>
<dbReference type="Pfam" id="PF25104">
    <property type="entry name" value="DUF7812"/>
    <property type="match status" value="1"/>
</dbReference>
<evidence type="ECO:0000313" key="4">
    <source>
        <dbReference type="Proteomes" id="UP001237642"/>
    </source>
</evidence>
<evidence type="ECO:0000259" key="2">
    <source>
        <dbReference type="Pfam" id="PF25104"/>
    </source>
</evidence>
<reference evidence="3" key="2">
    <citation type="submission" date="2023-05" db="EMBL/GenBank/DDBJ databases">
        <authorList>
            <person name="Schelkunov M.I."/>
        </authorList>
    </citation>
    <scope>NUCLEOTIDE SEQUENCE</scope>
    <source>
        <strain evidence="3">Hsosn_3</strain>
        <tissue evidence="3">Leaf</tissue>
    </source>
</reference>
<protein>
    <recommendedName>
        <fullName evidence="2">DUF7812 domain-containing protein</fullName>
    </recommendedName>
</protein>
<feature type="transmembrane region" description="Helical" evidence="1">
    <location>
        <begin position="595"/>
        <end position="612"/>
    </location>
</feature>
<reference evidence="3" key="1">
    <citation type="submission" date="2023-02" db="EMBL/GenBank/DDBJ databases">
        <title>Genome of toxic invasive species Heracleum sosnowskyi carries increased number of genes despite the absence of recent whole-genome duplications.</title>
        <authorList>
            <person name="Schelkunov M."/>
            <person name="Shtratnikova V."/>
            <person name="Makarenko M."/>
            <person name="Klepikova A."/>
            <person name="Omelchenko D."/>
            <person name="Novikova G."/>
            <person name="Obukhova E."/>
            <person name="Bogdanov V."/>
            <person name="Penin A."/>
            <person name="Logacheva M."/>
        </authorList>
    </citation>
    <scope>NUCLEOTIDE SEQUENCE</scope>
    <source>
        <strain evidence="3">Hsosn_3</strain>
        <tissue evidence="3">Leaf</tissue>
    </source>
</reference>
<dbReference type="InterPro" id="IPR056714">
    <property type="entry name" value="DUF7812"/>
</dbReference>
<accession>A0AAD8JG26</accession>
<keyword evidence="1" id="KW-1133">Transmembrane helix</keyword>
<keyword evidence="1" id="KW-0472">Membrane</keyword>
<comment type="caution">
    <text evidence="3">The sequence shown here is derived from an EMBL/GenBank/DDBJ whole genome shotgun (WGS) entry which is preliminary data.</text>
</comment>
<proteinExistence type="predicted"/>
<keyword evidence="1" id="KW-0812">Transmembrane</keyword>
<dbReference type="Proteomes" id="UP001237642">
    <property type="component" value="Unassembled WGS sequence"/>
</dbReference>
<keyword evidence="4" id="KW-1185">Reference proteome</keyword>